<feature type="domain" description="Importin N-terminal" evidence="5">
    <location>
        <begin position="38"/>
        <end position="114"/>
    </location>
</feature>
<dbReference type="GO" id="GO:0005635">
    <property type="term" value="C:nuclear envelope"/>
    <property type="evidence" value="ECO:0007669"/>
    <property type="project" value="TreeGrafter"/>
</dbReference>
<dbReference type="PROSITE" id="PS50166">
    <property type="entry name" value="IMPORTIN_B_NT"/>
    <property type="match status" value="1"/>
</dbReference>
<dbReference type="GO" id="GO:0031267">
    <property type="term" value="F:small GTPase binding"/>
    <property type="evidence" value="ECO:0007669"/>
    <property type="project" value="InterPro"/>
</dbReference>
<name>A0AAD5TAI2_9FUNG</name>
<keyword evidence="3" id="KW-0539">Nucleus</keyword>
<accession>A0AAD5TAI2</accession>
<keyword evidence="2" id="KW-0813">Transport</keyword>
<evidence type="ECO:0000256" key="3">
    <source>
        <dbReference type="ARBA" id="ARBA00023242"/>
    </source>
</evidence>
<evidence type="ECO:0000313" key="7">
    <source>
        <dbReference type="Proteomes" id="UP001211907"/>
    </source>
</evidence>
<dbReference type="GO" id="GO:0005829">
    <property type="term" value="C:cytosol"/>
    <property type="evidence" value="ECO:0007669"/>
    <property type="project" value="TreeGrafter"/>
</dbReference>
<sequence length="1018" mass="112150">MFAGMATQQKQSTIDAATVSEYLKLVLNATNKAERESAEKALAEMAAITVYAPTLVNLALDKSVPFHLRQSAAVNLKNYIDKYWSSKEFNFVGPEPSAEAKAFVKSAVLVGLSDSESRIRVLMATTASKIANIEDLESWPELFQSLMSNLKSGAPDQIHGSLRVVSSFVDDISETQFAHIAPILLPQVYEIFANQNYNPRVRSRAISVFRKFLETLQIVEKSVPTAVQEFLLPQLPTWMHAFHQILAPMDISNEQIIFKTEIFYVESTTIEYLVSKFPGPMKPYFPETFQLVWRTGTTLFPVYKATTITTSDVDAVEEVDTDGDVMGLNSLLFNVFAIIGVAAENKGMDAVFVGTDDSNEFLKALVELGVSFSQISDGQIESWEADTNAYVQEEDETSPSFSMRYSITMLFDQLTTRHNLRFLQALFTAVPTLFEAAKRDSITEGIKSGKVSFDFNGFFEHVIQECIKCDSCPLLQGRALVFSSIFYEYIPTNQISQYINAMAAALSSNALSCKIGGLRALSQLASNSTLYPYFTQSIGNIIESVCTMAPSATEDLLLMLLESLVPFVKVDEALVTKYEASLIPLLVAIWTRDPEDTLVNVCVLNVFTTLSKNKLMFDALQVRLLPPLSHSIGDANLMTTQPGVYSNALMLLGVLIRGAASPLPLAYMNTVFSPLIQAMVTSIDNGILQEGQDCLQSMVLKDVNSVINWNDGSKNGLSYILDIIARLLDPNSDESSCLYIGSLITAVIKKARTSITPILPQLLSAIMSRLATAKYTQLIQTLLLVFANLILEHGSVAIVNFLGEVTVNDGVGQQRNGLNLFLNTWSDYYDEIMGFYNLKLNAAAMATFISQSGSDSRVTAVLVKGGLLLSADAGIVTRSKSKKVPDQYQMISFPAKAFKLLLKDYQQNRESAMKGDKAAVDELTGDSVDTEDESGEWEDDAAELDEAGDWFEVDGNEEEDDDTDPDLINNDIYNLKMTDYLSNFVKTCVQNNGVQFGAIANQILDGAEKKILASILSI</sequence>
<dbReference type="Proteomes" id="UP001211907">
    <property type="component" value="Unassembled WGS sequence"/>
</dbReference>
<dbReference type="Gene3D" id="1.25.10.10">
    <property type="entry name" value="Leucine-rich Repeat Variant"/>
    <property type="match status" value="1"/>
</dbReference>
<dbReference type="EMBL" id="JADGJH010000354">
    <property type="protein sequence ID" value="KAJ3130777.1"/>
    <property type="molecule type" value="Genomic_DNA"/>
</dbReference>
<evidence type="ECO:0000256" key="4">
    <source>
        <dbReference type="SAM" id="MobiDB-lite"/>
    </source>
</evidence>
<dbReference type="InterPro" id="IPR016024">
    <property type="entry name" value="ARM-type_fold"/>
</dbReference>
<proteinExistence type="predicted"/>
<protein>
    <recommendedName>
        <fullName evidence="5">Importin N-terminal domain-containing protein</fullName>
    </recommendedName>
</protein>
<evidence type="ECO:0000259" key="5">
    <source>
        <dbReference type="PROSITE" id="PS50166"/>
    </source>
</evidence>
<dbReference type="InterPro" id="IPR001494">
    <property type="entry name" value="Importin-beta_N"/>
</dbReference>
<evidence type="ECO:0000313" key="6">
    <source>
        <dbReference type="EMBL" id="KAJ3130777.1"/>
    </source>
</evidence>
<dbReference type="AlphaFoldDB" id="A0AAD5TAI2"/>
<feature type="region of interest" description="Disordered" evidence="4">
    <location>
        <begin position="913"/>
        <end position="939"/>
    </location>
</feature>
<organism evidence="6 7">
    <name type="scientific">Physocladia obscura</name>
    <dbReference type="NCBI Taxonomy" id="109957"/>
    <lineage>
        <taxon>Eukaryota</taxon>
        <taxon>Fungi</taxon>
        <taxon>Fungi incertae sedis</taxon>
        <taxon>Chytridiomycota</taxon>
        <taxon>Chytridiomycota incertae sedis</taxon>
        <taxon>Chytridiomycetes</taxon>
        <taxon>Chytridiales</taxon>
        <taxon>Chytriomycetaceae</taxon>
        <taxon>Physocladia</taxon>
    </lineage>
</organism>
<comment type="subcellular location">
    <subcellularLocation>
        <location evidence="1">Nucleus</location>
    </subcellularLocation>
</comment>
<dbReference type="PANTHER" id="PTHR10997:SF9">
    <property type="entry name" value="IMPORTIN-9"/>
    <property type="match status" value="1"/>
</dbReference>
<evidence type="ECO:0000256" key="2">
    <source>
        <dbReference type="ARBA" id="ARBA00022448"/>
    </source>
</evidence>
<gene>
    <name evidence="6" type="ORF">HK100_007495</name>
</gene>
<dbReference type="Pfam" id="PF03810">
    <property type="entry name" value="IBN_N"/>
    <property type="match status" value="1"/>
</dbReference>
<dbReference type="PANTHER" id="PTHR10997">
    <property type="entry name" value="IMPORTIN-7, 8, 11"/>
    <property type="match status" value="1"/>
</dbReference>
<comment type="caution">
    <text evidence="6">The sequence shown here is derived from an EMBL/GenBank/DDBJ whole genome shotgun (WGS) entry which is preliminary data.</text>
</comment>
<keyword evidence="7" id="KW-1185">Reference proteome</keyword>
<evidence type="ECO:0000256" key="1">
    <source>
        <dbReference type="ARBA" id="ARBA00004123"/>
    </source>
</evidence>
<dbReference type="InterPro" id="IPR011989">
    <property type="entry name" value="ARM-like"/>
</dbReference>
<dbReference type="GO" id="GO:0006606">
    <property type="term" value="P:protein import into nucleus"/>
    <property type="evidence" value="ECO:0007669"/>
    <property type="project" value="TreeGrafter"/>
</dbReference>
<dbReference type="SMART" id="SM00913">
    <property type="entry name" value="IBN_N"/>
    <property type="match status" value="1"/>
</dbReference>
<reference evidence="6" key="1">
    <citation type="submission" date="2020-05" db="EMBL/GenBank/DDBJ databases">
        <title>Phylogenomic resolution of chytrid fungi.</title>
        <authorList>
            <person name="Stajich J.E."/>
            <person name="Amses K."/>
            <person name="Simmons R."/>
            <person name="Seto K."/>
            <person name="Myers J."/>
            <person name="Bonds A."/>
            <person name="Quandt C.A."/>
            <person name="Barry K."/>
            <person name="Liu P."/>
            <person name="Grigoriev I."/>
            <person name="Longcore J.E."/>
            <person name="James T.Y."/>
        </authorList>
    </citation>
    <scope>NUCLEOTIDE SEQUENCE</scope>
    <source>
        <strain evidence="6">JEL0513</strain>
    </source>
</reference>
<feature type="compositionally biased region" description="Acidic residues" evidence="4">
    <location>
        <begin position="928"/>
        <end position="939"/>
    </location>
</feature>
<dbReference type="SUPFAM" id="SSF48371">
    <property type="entry name" value="ARM repeat"/>
    <property type="match status" value="1"/>
</dbReference>